<reference evidence="2 3" key="1">
    <citation type="submission" date="2016-11" db="EMBL/GenBank/DDBJ databases">
        <authorList>
            <person name="Varghese N."/>
            <person name="Submissions S."/>
        </authorList>
    </citation>
    <scope>NUCLEOTIDE SEQUENCE [LARGE SCALE GENOMIC DNA]</scope>
    <source>
        <strain evidence="2 3">DSM 1</strain>
    </source>
</reference>
<dbReference type="EMBL" id="FQUB01000038">
    <property type="protein sequence ID" value="SHF40440.1"/>
    <property type="molecule type" value="Genomic_DNA"/>
</dbReference>
<comment type="caution">
    <text evidence="2">The sequence shown here is derived from an EMBL/GenBank/DDBJ whole genome shotgun (WGS) entry which is preliminary data.</text>
</comment>
<accession>A0A8B4BVL0</accession>
<feature type="transmembrane region" description="Helical" evidence="1">
    <location>
        <begin position="21"/>
        <end position="39"/>
    </location>
</feature>
<evidence type="ECO:0000256" key="1">
    <source>
        <dbReference type="SAM" id="Phobius"/>
    </source>
</evidence>
<keyword evidence="1" id="KW-0472">Membrane</keyword>
<dbReference type="AlphaFoldDB" id="A0A8B4BVL0"/>
<keyword evidence="1" id="KW-1133">Transmembrane helix</keyword>
<dbReference type="Proteomes" id="UP000184029">
    <property type="component" value="Unassembled WGS sequence"/>
</dbReference>
<dbReference type="GeneID" id="29812275"/>
<gene>
    <name evidence="2" type="ORF">SAMN02745208_01946</name>
</gene>
<keyword evidence="1" id="KW-0812">Transmembrane</keyword>
<dbReference type="RefSeq" id="WP_029142379.1">
    <property type="nucleotide sequence ID" value="NZ_ALAS01000291.1"/>
</dbReference>
<organism evidence="2 3">
    <name type="scientific">Heyndrickxia coagulans DSM 1 = ATCC 7050</name>
    <dbReference type="NCBI Taxonomy" id="1121088"/>
    <lineage>
        <taxon>Bacteria</taxon>
        <taxon>Bacillati</taxon>
        <taxon>Bacillota</taxon>
        <taxon>Bacilli</taxon>
        <taxon>Bacillales</taxon>
        <taxon>Bacillaceae</taxon>
        <taxon>Heyndrickxia</taxon>
    </lineage>
</organism>
<evidence type="ECO:0000313" key="2">
    <source>
        <dbReference type="EMBL" id="SHF40440.1"/>
    </source>
</evidence>
<proteinExistence type="predicted"/>
<sequence length="72" mass="8519">MNASSAKYLRKNYAKRKLKSLNFYLFLRKIAVRWCWFMVTFSKKEALKHWNLQGGVYLNNGQLGGMRDAKKT</sequence>
<evidence type="ECO:0000313" key="3">
    <source>
        <dbReference type="Proteomes" id="UP000184029"/>
    </source>
</evidence>
<name>A0A8B4BVL0_HEYCO</name>
<protein>
    <submittedName>
        <fullName evidence="2">Uncharacterized protein</fullName>
    </submittedName>
</protein>
<dbReference type="KEGG" id="bcoa:BF29_2931"/>